<organism evidence="6 7">
    <name type="scientific">Allocatelliglobosispora scoriae</name>
    <dbReference type="NCBI Taxonomy" id="643052"/>
    <lineage>
        <taxon>Bacteria</taxon>
        <taxon>Bacillati</taxon>
        <taxon>Actinomycetota</taxon>
        <taxon>Actinomycetes</taxon>
        <taxon>Micromonosporales</taxon>
        <taxon>Micromonosporaceae</taxon>
        <taxon>Allocatelliglobosispora</taxon>
    </lineage>
</organism>
<sequence>MPQPQFHWFLPTSGDGDQVGSATVAAGAARHSRTASIDYLTQVGRAAEQSGFTAALTPVGSACPDPWIVCAAVAQHTERLKLLVAFRTGFALPTLLAQQAEAFQEISGGRLALNAVTGGDAAEQRAYGDFLSHGERYARTAECLEVLRRSWAGGPFDYRGEHYAVEGGGLAQPLDPAPPVYFGGASPAAEQVAARLSDTYLMWGEPPAAIGERITRMRALAAGHGRILRYGLRLHVIARETAAEAWAEADRLLAGMDPERIRAAQQRFARMESVGQARMAALHGGSADGLEIAPNLWAGVGLVREGAGTALVGSYAEVAERLSEYADLGMDEFILSAWPHLEEARRVGEHVLPLVRSRG</sequence>
<keyword evidence="4 6" id="KW-0503">Monooxygenase</keyword>
<dbReference type="Proteomes" id="UP000587527">
    <property type="component" value="Unassembled WGS sequence"/>
</dbReference>
<dbReference type="AlphaFoldDB" id="A0A841BPS9"/>
<name>A0A841BPS9_9ACTN</name>
<dbReference type="InterPro" id="IPR036661">
    <property type="entry name" value="Luciferase-like_sf"/>
</dbReference>
<evidence type="ECO:0000313" key="7">
    <source>
        <dbReference type="Proteomes" id="UP000587527"/>
    </source>
</evidence>
<dbReference type="SUPFAM" id="SSF51679">
    <property type="entry name" value="Bacterial luciferase-like"/>
    <property type="match status" value="1"/>
</dbReference>
<keyword evidence="3 6" id="KW-0560">Oxidoreductase</keyword>
<gene>
    <name evidence="6" type="ORF">F4553_002220</name>
</gene>
<evidence type="ECO:0000259" key="5">
    <source>
        <dbReference type="Pfam" id="PF00296"/>
    </source>
</evidence>
<dbReference type="PANTHER" id="PTHR42847">
    <property type="entry name" value="ALKANESULFONATE MONOOXYGENASE"/>
    <property type="match status" value="1"/>
</dbReference>
<dbReference type="EMBL" id="JACHMN010000002">
    <property type="protein sequence ID" value="MBB5868841.1"/>
    <property type="molecule type" value="Genomic_DNA"/>
</dbReference>
<dbReference type="Gene3D" id="3.20.20.30">
    <property type="entry name" value="Luciferase-like domain"/>
    <property type="match status" value="1"/>
</dbReference>
<evidence type="ECO:0000313" key="6">
    <source>
        <dbReference type="EMBL" id="MBB5868841.1"/>
    </source>
</evidence>
<evidence type="ECO:0000256" key="4">
    <source>
        <dbReference type="ARBA" id="ARBA00023033"/>
    </source>
</evidence>
<keyword evidence="2" id="KW-0288">FMN</keyword>
<comment type="caution">
    <text evidence="6">The sequence shown here is derived from an EMBL/GenBank/DDBJ whole genome shotgun (WGS) entry which is preliminary data.</text>
</comment>
<dbReference type="InterPro" id="IPR050172">
    <property type="entry name" value="SsuD_RutA_monooxygenase"/>
</dbReference>
<dbReference type="InterPro" id="IPR011251">
    <property type="entry name" value="Luciferase-like_dom"/>
</dbReference>
<feature type="domain" description="Luciferase-like" evidence="5">
    <location>
        <begin position="6"/>
        <end position="331"/>
    </location>
</feature>
<evidence type="ECO:0000256" key="1">
    <source>
        <dbReference type="ARBA" id="ARBA00022630"/>
    </source>
</evidence>
<dbReference type="EC" id="1.14.14.5" evidence="6"/>
<evidence type="ECO:0000256" key="3">
    <source>
        <dbReference type="ARBA" id="ARBA00023002"/>
    </source>
</evidence>
<keyword evidence="1" id="KW-0285">Flavoprotein</keyword>
<reference evidence="6 7" key="1">
    <citation type="submission" date="2020-08" db="EMBL/GenBank/DDBJ databases">
        <title>Sequencing the genomes of 1000 actinobacteria strains.</title>
        <authorList>
            <person name="Klenk H.-P."/>
        </authorList>
    </citation>
    <scope>NUCLEOTIDE SEQUENCE [LARGE SCALE GENOMIC DNA]</scope>
    <source>
        <strain evidence="6 7">DSM 45362</strain>
    </source>
</reference>
<accession>A0A841BPS9</accession>
<dbReference type="PANTHER" id="PTHR42847:SF4">
    <property type="entry name" value="ALKANESULFONATE MONOOXYGENASE-RELATED"/>
    <property type="match status" value="1"/>
</dbReference>
<protein>
    <submittedName>
        <fullName evidence="6">Alkanesulfonate monooxygenase</fullName>
        <ecNumber evidence="6">1.14.14.5</ecNumber>
    </submittedName>
</protein>
<dbReference type="RefSeq" id="WP_312875156.1">
    <property type="nucleotide sequence ID" value="NZ_JACHMN010000002.1"/>
</dbReference>
<dbReference type="GO" id="GO:0008726">
    <property type="term" value="F:alkanesulfonate monooxygenase activity"/>
    <property type="evidence" value="ECO:0007669"/>
    <property type="project" value="UniProtKB-EC"/>
</dbReference>
<dbReference type="GO" id="GO:0046306">
    <property type="term" value="P:alkanesulfonate catabolic process"/>
    <property type="evidence" value="ECO:0007669"/>
    <property type="project" value="TreeGrafter"/>
</dbReference>
<proteinExistence type="predicted"/>
<evidence type="ECO:0000256" key="2">
    <source>
        <dbReference type="ARBA" id="ARBA00022643"/>
    </source>
</evidence>
<dbReference type="Pfam" id="PF00296">
    <property type="entry name" value="Bac_luciferase"/>
    <property type="match status" value="1"/>
</dbReference>
<keyword evidence="7" id="KW-1185">Reference proteome</keyword>
<dbReference type="CDD" id="cd01094">
    <property type="entry name" value="Alkanesulfonate_monoxygenase"/>
    <property type="match status" value="1"/>
</dbReference>